<protein>
    <submittedName>
        <fullName evidence="2">Kinesin motor domain-containing protein</fullName>
    </submittedName>
</protein>
<proteinExistence type="predicted"/>
<keyword evidence="1" id="KW-1185">Reference proteome</keyword>
<evidence type="ECO:0000313" key="2">
    <source>
        <dbReference type="WBParaSite" id="SMUV_0000453701-mRNA-1"/>
    </source>
</evidence>
<reference evidence="2" key="1">
    <citation type="submission" date="2017-02" db="UniProtKB">
        <authorList>
            <consortium name="WormBaseParasite"/>
        </authorList>
    </citation>
    <scope>IDENTIFICATION</scope>
</reference>
<organism evidence="1 2">
    <name type="scientific">Syphacia muris</name>
    <dbReference type="NCBI Taxonomy" id="451379"/>
    <lineage>
        <taxon>Eukaryota</taxon>
        <taxon>Metazoa</taxon>
        <taxon>Ecdysozoa</taxon>
        <taxon>Nematoda</taxon>
        <taxon>Chromadorea</taxon>
        <taxon>Rhabditida</taxon>
        <taxon>Spirurina</taxon>
        <taxon>Oxyuridomorpha</taxon>
        <taxon>Oxyuroidea</taxon>
        <taxon>Oxyuridae</taxon>
        <taxon>Syphacia</taxon>
    </lineage>
</organism>
<name>A0A0N5AJA6_9BILA</name>
<accession>A0A0N5AJA6</accession>
<dbReference type="Proteomes" id="UP000046393">
    <property type="component" value="Unplaced"/>
</dbReference>
<dbReference type="AlphaFoldDB" id="A0A0N5AJA6"/>
<dbReference type="WBParaSite" id="SMUV_0000453701-mRNA-1">
    <property type="protein sequence ID" value="SMUV_0000453701-mRNA-1"/>
    <property type="gene ID" value="SMUV_0000453701"/>
</dbReference>
<sequence length="148" mass="16055">MSVGVTRLENSPERSLKYGVNCCWRTRSVSDVGYTGSVISHTILTRSSKTTALGNGAIAVNECSRLSLVDLAGLDDNAQAAAVTVHPGRKWCSRAIQKKKKIKWDLVHRRNMSVNEDSAGESVKCSSSFEYGVGDSGGREFPDCDRIS</sequence>
<evidence type="ECO:0000313" key="1">
    <source>
        <dbReference type="Proteomes" id="UP000046393"/>
    </source>
</evidence>